<gene>
    <name evidence="3" type="ORF">DWV06_14310</name>
</gene>
<accession>A0A371ASC2</accession>
<keyword evidence="4" id="KW-1185">Reference proteome</keyword>
<dbReference type="OrthoDB" id="2062944at2"/>
<dbReference type="SUPFAM" id="SSF46565">
    <property type="entry name" value="Chaperone J-domain"/>
    <property type="match status" value="1"/>
</dbReference>
<dbReference type="AlphaFoldDB" id="A0A371ASC2"/>
<reference evidence="3 4" key="1">
    <citation type="submission" date="2018-07" db="EMBL/GenBank/DDBJ databases">
        <title>Anaerosacharophilus polymeroproducens gen. nov. sp. nov., an anaerobic bacterium isolated from salt field.</title>
        <authorList>
            <person name="Kim W."/>
            <person name="Yang S.-H."/>
            <person name="Oh J."/>
            <person name="Lee J.-H."/>
            <person name="Kwon K.K."/>
        </authorList>
    </citation>
    <scope>NUCLEOTIDE SEQUENCE [LARGE SCALE GENOMIC DNA]</scope>
    <source>
        <strain evidence="3 4">MCWD5</strain>
    </source>
</reference>
<dbReference type="Proteomes" id="UP000255036">
    <property type="component" value="Unassembled WGS sequence"/>
</dbReference>
<proteinExistence type="predicted"/>
<dbReference type="GO" id="GO:0006260">
    <property type="term" value="P:DNA replication"/>
    <property type="evidence" value="ECO:0007669"/>
    <property type="project" value="UniProtKB-KW"/>
</dbReference>
<organism evidence="3 4">
    <name type="scientific">Anaerosacchariphilus polymeriproducens</name>
    <dbReference type="NCBI Taxonomy" id="1812858"/>
    <lineage>
        <taxon>Bacteria</taxon>
        <taxon>Bacillati</taxon>
        <taxon>Bacillota</taxon>
        <taxon>Clostridia</taxon>
        <taxon>Lachnospirales</taxon>
        <taxon>Lachnospiraceae</taxon>
        <taxon>Anaerosacchariphilus</taxon>
    </lineage>
</organism>
<dbReference type="InterPro" id="IPR036869">
    <property type="entry name" value="J_dom_sf"/>
</dbReference>
<dbReference type="Gene3D" id="1.10.287.110">
    <property type="entry name" value="DnaJ domain"/>
    <property type="match status" value="1"/>
</dbReference>
<dbReference type="EMBL" id="QRCT01000049">
    <property type="protein sequence ID" value="RDU22461.1"/>
    <property type="molecule type" value="Genomic_DNA"/>
</dbReference>
<sequence length="166" mass="20123">MGHSNYAIDEQQTKIKQWFFKETVRIEHEKQLLEDEKVKVDREKRELNNFKREYERQKALNESQLEREKRLFETKWKILENELREVANEKQKLEREKAFYKEVIAFEQKSDIDAGIFFKGVNSSISLKKRYKELMKIFHPDNVNGDTDTIQLINREYDSLRQAYGV</sequence>
<evidence type="ECO:0000256" key="1">
    <source>
        <dbReference type="ARBA" id="ARBA00022705"/>
    </source>
</evidence>
<keyword evidence="1" id="KW-0235">DNA replication</keyword>
<feature type="coiled-coil region" evidence="2">
    <location>
        <begin position="26"/>
        <end position="110"/>
    </location>
</feature>
<evidence type="ECO:0000313" key="4">
    <source>
        <dbReference type="Proteomes" id="UP000255036"/>
    </source>
</evidence>
<evidence type="ECO:0000256" key="2">
    <source>
        <dbReference type="SAM" id="Coils"/>
    </source>
</evidence>
<evidence type="ECO:0000313" key="3">
    <source>
        <dbReference type="EMBL" id="RDU22461.1"/>
    </source>
</evidence>
<comment type="caution">
    <text evidence="3">The sequence shown here is derived from an EMBL/GenBank/DDBJ whole genome shotgun (WGS) entry which is preliminary data.</text>
</comment>
<keyword evidence="2" id="KW-0175">Coiled coil</keyword>
<protein>
    <submittedName>
        <fullName evidence="3">Molecular chaperone DnaJ</fullName>
    </submittedName>
</protein>
<dbReference type="RefSeq" id="WP_115482871.1">
    <property type="nucleotide sequence ID" value="NZ_QRCT01000049.1"/>
</dbReference>
<name>A0A371ASC2_9FIRM</name>